<reference evidence="2" key="1">
    <citation type="journal article" date="2023" name="Hortic. Res.">
        <title>A chromosome-level phased genome enabling allele-level studies in sweet orange: a case study on citrus Huanglongbing tolerance.</title>
        <authorList>
            <person name="Wu B."/>
            <person name="Yu Q."/>
            <person name="Deng Z."/>
            <person name="Duan Y."/>
            <person name="Luo F."/>
            <person name="Gmitter F. Jr."/>
        </authorList>
    </citation>
    <scope>NUCLEOTIDE SEQUENCE [LARGE SCALE GENOMIC DNA]</scope>
    <source>
        <strain evidence="2">cv. Valencia</strain>
    </source>
</reference>
<name>A0ACB8IM95_CITSI</name>
<sequence>MSILFYKLNGFNDSTLKHVFLASLLEELQPDIQRQFTAHNINIDNISLGKIFQITKGCLEKLCEQKQFFKDLMKDKEPFRSACHYAKNCPNKKDKSIRLIKHLQMVTGYSLEKEEVEFYFSEQEETTDETVFALENSSEESESDEFQNIFHHQSLSLDTTIPVPSIKLQILPSKFQRPISAIALIDIGAQRSMLNPYILPAQYWNQHTENFRAADGKMFSTTLITKKPIGI</sequence>
<evidence type="ECO:0000313" key="2">
    <source>
        <dbReference type="Proteomes" id="UP000829398"/>
    </source>
</evidence>
<comment type="caution">
    <text evidence="1">The sequence shown here is derived from an EMBL/GenBank/DDBJ whole genome shotgun (WGS) entry which is preliminary data.</text>
</comment>
<gene>
    <name evidence="1" type="ORF">KPL71_023899</name>
</gene>
<protein>
    <submittedName>
        <fullName evidence="1">Uncharacterized protein</fullName>
    </submittedName>
</protein>
<keyword evidence="2" id="KW-1185">Reference proteome</keyword>
<evidence type="ECO:0000313" key="1">
    <source>
        <dbReference type="EMBL" id="KAH9698143.1"/>
    </source>
</evidence>
<dbReference type="EMBL" id="CM039177">
    <property type="protein sequence ID" value="KAH9698143.1"/>
    <property type="molecule type" value="Genomic_DNA"/>
</dbReference>
<organism evidence="1 2">
    <name type="scientific">Citrus sinensis</name>
    <name type="common">Sweet orange</name>
    <name type="synonym">Citrus aurantium var. sinensis</name>
    <dbReference type="NCBI Taxonomy" id="2711"/>
    <lineage>
        <taxon>Eukaryota</taxon>
        <taxon>Viridiplantae</taxon>
        <taxon>Streptophyta</taxon>
        <taxon>Embryophyta</taxon>
        <taxon>Tracheophyta</taxon>
        <taxon>Spermatophyta</taxon>
        <taxon>Magnoliopsida</taxon>
        <taxon>eudicotyledons</taxon>
        <taxon>Gunneridae</taxon>
        <taxon>Pentapetalae</taxon>
        <taxon>rosids</taxon>
        <taxon>malvids</taxon>
        <taxon>Sapindales</taxon>
        <taxon>Rutaceae</taxon>
        <taxon>Aurantioideae</taxon>
        <taxon>Citrus</taxon>
    </lineage>
</organism>
<proteinExistence type="predicted"/>
<dbReference type="Proteomes" id="UP000829398">
    <property type="component" value="Chromosome 8"/>
</dbReference>
<accession>A0ACB8IM95</accession>